<feature type="chain" id="PRO_5011590648" description="Outer membrane scaffolding protein for murein synthesis, MipA/OmpV family" evidence="1">
    <location>
        <begin position="27"/>
        <end position="257"/>
    </location>
</feature>
<dbReference type="OrthoDB" id="9793561at2"/>
<keyword evidence="3" id="KW-1185">Reference proteome</keyword>
<protein>
    <recommendedName>
        <fullName evidence="4">Outer membrane scaffolding protein for murein synthesis, MipA/OmpV family</fullName>
    </recommendedName>
</protein>
<organism evidence="2 3">
    <name type="scientific">Hyphomicrobium facile</name>
    <dbReference type="NCBI Taxonomy" id="51670"/>
    <lineage>
        <taxon>Bacteria</taxon>
        <taxon>Pseudomonadati</taxon>
        <taxon>Pseudomonadota</taxon>
        <taxon>Alphaproteobacteria</taxon>
        <taxon>Hyphomicrobiales</taxon>
        <taxon>Hyphomicrobiaceae</taxon>
        <taxon>Hyphomicrobium</taxon>
    </lineage>
</organism>
<dbReference type="Pfam" id="PF09694">
    <property type="entry name" value="Gcw_chp"/>
    <property type="match status" value="1"/>
</dbReference>
<dbReference type="Proteomes" id="UP000199423">
    <property type="component" value="Unassembled WGS sequence"/>
</dbReference>
<dbReference type="RefSeq" id="WP_092867614.1">
    <property type="nucleotide sequence ID" value="NZ_FPCH01000002.1"/>
</dbReference>
<accession>A0A1I7NGB0</accession>
<dbReference type="InterPro" id="IPR010239">
    <property type="entry name" value="CHP02001"/>
</dbReference>
<dbReference type="AlphaFoldDB" id="A0A1I7NGB0"/>
<proteinExistence type="predicted"/>
<gene>
    <name evidence="2" type="ORF">SAMN04488557_2079</name>
</gene>
<reference evidence="3" key="1">
    <citation type="submission" date="2016-10" db="EMBL/GenBank/DDBJ databases">
        <authorList>
            <person name="Varghese N."/>
            <person name="Submissions S."/>
        </authorList>
    </citation>
    <scope>NUCLEOTIDE SEQUENCE [LARGE SCALE GENOMIC DNA]</scope>
    <source>
        <strain evidence="3">DSM 1565</strain>
    </source>
</reference>
<feature type="signal peptide" evidence="1">
    <location>
        <begin position="1"/>
        <end position="26"/>
    </location>
</feature>
<evidence type="ECO:0000256" key="1">
    <source>
        <dbReference type="SAM" id="SignalP"/>
    </source>
</evidence>
<evidence type="ECO:0000313" key="3">
    <source>
        <dbReference type="Proteomes" id="UP000199423"/>
    </source>
</evidence>
<keyword evidence="1" id="KW-0732">Signal</keyword>
<name>A0A1I7NGB0_9HYPH</name>
<evidence type="ECO:0000313" key="2">
    <source>
        <dbReference type="EMBL" id="SFV33695.1"/>
    </source>
</evidence>
<dbReference type="STRING" id="51670.SAMN04488557_2079"/>
<dbReference type="NCBIfam" id="TIGR02001">
    <property type="entry name" value="gcw_chp"/>
    <property type="match status" value="1"/>
</dbReference>
<evidence type="ECO:0008006" key="4">
    <source>
        <dbReference type="Google" id="ProtNLM"/>
    </source>
</evidence>
<sequence>MFGRKVTGGACVAALALFASASIASAEDRQFGYALTLTGASDYLFRGISFTDNGPTVNAYQELSYGILYAAAWTSNINNGAYGPWEQDIYVGIRPVTGPVNWDLQALYYTYGNRDGSSSDIDYFEFKIGATTTLREGLTVGANIFLTPDQGAAATSNISYEGTVAYDLPKFAQFAPQFTALVGHTDAGDNAFYNGGAQSGYWNGVQSYTYWNAGVKVNVDKFFMDFRYSDTDIGSAGIDPGLSDARFVFSAGVNLLP</sequence>
<dbReference type="EMBL" id="FPCH01000002">
    <property type="protein sequence ID" value="SFV33695.1"/>
    <property type="molecule type" value="Genomic_DNA"/>
</dbReference>